<keyword evidence="4" id="KW-1185">Reference proteome</keyword>
<reference evidence="3 4" key="1">
    <citation type="submission" date="2013-11" db="EMBL/GenBank/DDBJ databases">
        <title>Genome sequencing of Stegodyphus mimosarum.</title>
        <authorList>
            <person name="Bechsgaard J."/>
        </authorList>
    </citation>
    <scope>NUCLEOTIDE SEQUENCE [LARGE SCALE GENOMIC DNA]</scope>
</reference>
<feature type="compositionally biased region" description="Polar residues" evidence="1">
    <location>
        <begin position="282"/>
        <end position="298"/>
    </location>
</feature>
<feature type="non-terminal residue" evidence="3">
    <location>
        <position position="962"/>
    </location>
</feature>
<gene>
    <name evidence="3" type="ORF">X975_19940</name>
</gene>
<feature type="compositionally biased region" description="Polar residues" evidence="1">
    <location>
        <begin position="376"/>
        <end position="388"/>
    </location>
</feature>
<feature type="compositionally biased region" description="Polar residues" evidence="1">
    <location>
        <begin position="425"/>
        <end position="436"/>
    </location>
</feature>
<feature type="compositionally biased region" description="Polar residues" evidence="1">
    <location>
        <begin position="117"/>
        <end position="127"/>
    </location>
</feature>
<protein>
    <submittedName>
        <fullName evidence="3">Uncharacterized protein</fullName>
    </submittedName>
</protein>
<feature type="region of interest" description="Disordered" evidence="1">
    <location>
        <begin position="523"/>
        <end position="702"/>
    </location>
</feature>
<accession>A0A087UZT6</accession>
<feature type="compositionally biased region" description="Basic and acidic residues" evidence="1">
    <location>
        <begin position="256"/>
        <end position="281"/>
    </location>
</feature>
<feature type="compositionally biased region" description="Polar residues" evidence="1">
    <location>
        <begin position="611"/>
        <end position="622"/>
    </location>
</feature>
<feature type="compositionally biased region" description="Polar residues" evidence="1">
    <location>
        <begin position="137"/>
        <end position="150"/>
    </location>
</feature>
<feature type="compositionally biased region" description="Polar residues" evidence="1">
    <location>
        <begin position="480"/>
        <end position="493"/>
    </location>
</feature>
<feature type="compositionally biased region" description="Polar residues" evidence="1">
    <location>
        <begin position="175"/>
        <end position="193"/>
    </location>
</feature>
<feature type="compositionally biased region" description="Polar residues" evidence="1">
    <location>
        <begin position="43"/>
        <end position="53"/>
    </location>
</feature>
<evidence type="ECO:0000256" key="2">
    <source>
        <dbReference type="SAM" id="Phobius"/>
    </source>
</evidence>
<dbReference type="OrthoDB" id="6435301at2759"/>
<feature type="compositionally biased region" description="Polar residues" evidence="1">
    <location>
        <begin position="203"/>
        <end position="228"/>
    </location>
</feature>
<dbReference type="OMA" id="KDYAYGR"/>
<evidence type="ECO:0000313" key="3">
    <source>
        <dbReference type="EMBL" id="KFM82875.1"/>
    </source>
</evidence>
<feature type="transmembrane region" description="Helical" evidence="2">
    <location>
        <begin position="935"/>
        <end position="957"/>
    </location>
</feature>
<organism evidence="3 4">
    <name type="scientific">Stegodyphus mimosarum</name>
    <name type="common">African social velvet spider</name>
    <dbReference type="NCBI Taxonomy" id="407821"/>
    <lineage>
        <taxon>Eukaryota</taxon>
        <taxon>Metazoa</taxon>
        <taxon>Ecdysozoa</taxon>
        <taxon>Arthropoda</taxon>
        <taxon>Chelicerata</taxon>
        <taxon>Arachnida</taxon>
        <taxon>Araneae</taxon>
        <taxon>Araneomorphae</taxon>
        <taxon>Entelegynae</taxon>
        <taxon>Eresoidea</taxon>
        <taxon>Eresidae</taxon>
        <taxon>Stegodyphus</taxon>
    </lineage>
</organism>
<feature type="compositionally biased region" description="Basic and acidic residues" evidence="1">
    <location>
        <begin position="880"/>
        <end position="889"/>
    </location>
</feature>
<feature type="region of interest" description="Disordered" evidence="1">
    <location>
        <begin position="747"/>
        <end position="778"/>
    </location>
</feature>
<feature type="compositionally biased region" description="Basic and acidic residues" evidence="1">
    <location>
        <begin position="541"/>
        <end position="551"/>
    </location>
</feature>
<keyword evidence="2" id="KW-0812">Transmembrane</keyword>
<feature type="compositionally biased region" description="Basic and acidic residues" evidence="1">
    <location>
        <begin position="389"/>
        <end position="400"/>
    </location>
</feature>
<feature type="compositionally biased region" description="Polar residues" evidence="1">
    <location>
        <begin position="579"/>
        <end position="603"/>
    </location>
</feature>
<proteinExistence type="predicted"/>
<feature type="compositionally biased region" description="Low complexity" evidence="1">
    <location>
        <begin position="563"/>
        <end position="578"/>
    </location>
</feature>
<feature type="compositionally biased region" description="Basic and acidic residues" evidence="1">
    <location>
        <begin position="623"/>
        <end position="634"/>
    </location>
</feature>
<feature type="region of interest" description="Disordered" evidence="1">
    <location>
        <begin position="20"/>
        <end position="53"/>
    </location>
</feature>
<feature type="compositionally biased region" description="Basic and acidic residues" evidence="1">
    <location>
        <begin position="313"/>
        <end position="322"/>
    </location>
</feature>
<keyword evidence="2" id="KW-1133">Transmembrane helix</keyword>
<sequence length="962" mass="106826">MLKLLLGHWKAHRKRPQLLPENGDIHFEDPSTVNPLYEDSEASADSSLKQNESTLIAVESSVLKTETPDGQNDKGTSDITALIDVSVPQALNEPAQGSNENISGTQDITSPIILEESSGNSKNNPDTIINPAGLKESLSNSENSPATSVNPDKLGGSLDYSKEIIDASSKPISAEESTNSSNEVFDGNQNIKSFDQAKETEVSKPSTSQNLPQTSFLHDGQISNTSMNVKKEESSSITISTDDQKFQKRQQSKLHAVSENDRKPRDKSNSKKTNTLEKNEHTASQNNILHASGSSAKENPSSSNNTKNSPGKEQFKVKEDKSPSPPVIESIQETKKKPKFRARAIDELIKKFQGSPPDDEISSKTEISSRKKGISMTKTQESKTTPIKDSNDENPEKESLSKIFKFPPPPPIEPSVNNENHKKQSNLVENQSISNSRSDELANAPKHGNGKTKSDSSLTRNSTASANVNKAGKIQKSDQVETNVKENANNSKPVQAPSAASEEGVFTLVNSSKTDNKIAKTLTTVSKEKLSSKEVSSLPFKDAKTANEETVPKVTLENSLLAKNNPISISKKLSSSPKGNSKQKAIKQDSNSNKRNNGVSENNHSPERKTSTSISNTNFDTAQTRENDTHKPPSEDSGITRGDQISSEATAEPTSAVLPSTENPVPPSPVKRNRKERRSRHSHSKNCRRHSRRSQEERSAALKRGQCDDYYDGLTGARRLHRGRHSDSWTSDLSWEEKELLRRLRSRRGTVRSNAPSARSGRSHHWKQDEGHFHRPQPFRRSVSDESTFFGSSVCSCDDCWAFFRKDYAYGRASLRGIPVTQELCTCRMVRPDFLGRRVQFRSETIQEASQSERTVTTPTMTENKDGGTEDDVTSNFSAKKKDEEPQKLPEGITEKKSKIAEENYRFVTPWELEEWDLAMKRHLLHRRRRRARCMGIMALAMVVFIGLVVAVVMVYLRRKVI</sequence>
<feature type="compositionally biased region" description="Polar residues" evidence="1">
    <location>
        <begin position="643"/>
        <end position="663"/>
    </location>
</feature>
<dbReference type="EMBL" id="KK122513">
    <property type="protein sequence ID" value="KFM82875.1"/>
    <property type="molecule type" value="Genomic_DNA"/>
</dbReference>
<dbReference type="AlphaFoldDB" id="A0A087UZT6"/>
<name>A0A087UZT6_STEMI</name>
<feature type="region of interest" description="Disordered" evidence="1">
    <location>
        <begin position="115"/>
        <end position="502"/>
    </location>
</feature>
<feature type="compositionally biased region" description="Polar residues" evidence="1">
    <location>
        <begin position="455"/>
        <end position="468"/>
    </location>
</feature>
<feature type="compositionally biased region" description="Basic residues" evidence="1">
    <location>
        <begin position="671"/>
        <end position="692"/>
    </location>
</feature>
<feature type="compositionally biased region" description="Polar residues" evidence="1">
    <location>
        <begin position="845"/>
        <end position="862"/>
    </location>
</feature>
<evidence type="ECO:0000256" key="1">
    <source>
        <dbReference type="SAM" id="MobiDB-lite"/>
    </source>
</evidence>
<feature type="compositionally biased region" description="Low complexity" evidence="1">
    <location>
        <begin position="299"/>
        <end position="309"/>
    </location>
</feature>
<evidence type="ECO:0000313" key="4">
    <source>
        <dbReference type="Proteomes" id="UP000054359"/>
    </source>
</evidence>
<feature type="region of interest" description="Disordered" evidence="1">
    <location>
        <begin position="845"/>
        <end position="889"/>
    </location>
</feature>
<keyword evidence="2" id="KW-0472">Membrane</keyword>
<dbReference type="Proteomes" id="UP000054359">
    <property type="component" value="Unassembled WGS sequence"/>
</dbReference>